<dbReference type="PROSITE" id="PS00108">
    <property type="entry name" value="PROTEIN_KINASE_ST"/>
    <property type="match status" value="1"/>
</dbReference>
<dbReference type="GO" id="GO:0061630">
    <property type="term" value="F:ubiquitin protein ligase activity"/>
    <property type="evidence" value="ECO:0007669"/>
    <property type="project" value="UniProtKB-EC"/>
</dbReference>
<evidence type="ECO:0000256" key="1">
    <source>
        <dbReference type="ARBA" id="ARBA00000900"/>
    </source>
</evidence>
<dbReference type="PROSITE" id="PS00107">
    <property type="entry name" value="PROTEIN_KINASE_ATP"/>
    <property type="match status" value="1"/>
</dbReference>
<evidence type="ECO:0000256" key="2">
    <source>
        <dbReference type="ARBA" id="ARBA00004906"/>
    </source>
</evidence>
<evidence type="ECO:0000256" key="12">
    <source>
        <dbReference type="SAM" id="Coils"/>
    </source>
</evidence>
<protein>
    <recommendedName>
        <fullName evidence="3">RING-type E3 ubiquitin transferase</fullName>
        <ecNumber evidence="3">2.3.2.27</ecNumber>
    </recommendedName>
</protein>
<dbReference type="GO" id="GO:0016567">
    <property type="term" value="P:protein ubiquitination"/>
    <property type="evidence" value="ECO:0007669"/>
    <property type="project" value="UniProtKB-UniPathway"/>
</dbReference>
<evidence type="ECO:0000256" key="9">
    <source>
        <dbReference type="ARBA" id="ARBA00022840"/>
    </source>
</evidence>
<proteinExistence type="evidence at transcript level"/>
<feature type="domain" description="U-box" evidence="14">
    <location>
        <begin position="367"/>
        <end position="441"/>
    </location>
</feature>
<evidence type="ECO:0000256" key="7">
    <source>
        <dbReference type="ARBA" id="ARBA00022777"/>
    </source>
</evidence>
<name>B8LPB1_PICSI</name>
<dbReference type="PROSITE" id="PS50011">
    <property type="entry name" value="PROTEIN_KINASE_DOM"/>
    <property type="match status" value="1"/>
</dbReference>
<evidence type="ECO:0000313" key="15">
    <source>
        <dbReference type="EMBL" id="ABR17491.1"/>
    </source>
</evidence>
<dbReference type="Gene3D" id="1.10.510.10">
    <property type="entry name" value="Transferase(Phosphotransferase) domain 1"/>
    <property type="match status" value="2"/>
</dbReference>
<dbReference type="InterPro" id="IPR011009">
    <property type="entry name" value="Kinase-like_dom_sf"/>
</dbReference>
<dbReference type="InterPro" id="IPR008271">
    <property type="entry name" value="Ser/Thr_kinase_AS"/>
</dbReference>
<dbReference type="UniPathway" id="UPA00143"/>
<evidence type="ECO:0000256" key="5">
    <source>
        <dbReference type="ARBA" id="ARBA00022679"/>
    </source>
</evidence>
<dbReference type="Gene3D" id="3.30.40.10">
    <property type="entry name" value="Zinc/RING finger domain, C3HC4 (zinc finger)"/>
    <property type="match status" value="1"/>
</dbReference>
<accession>B8LPB1</accession>
<keyword evidence="9 10" id="KW-0067">ATP-binding</keyword>
<dbReference type="Pfam" id="PF07714">
    <property type="entry name" value="PK_Tyr_Ser-Thr"/>
    <property type="match status" value="1"/>
</dbReference>
<dbReference type="InterPro" id="IPR051348">
    <property type="entry name" value="U-box_ubiquitin_ligases"/>
</dbReference>
<dbReference type="CDD" id="cd16655">
    <property type="entry name" value="RING-Ubox_WDSUB1-like"/>
    <property type="match status" value="1"/>
</dbReference>
<dbReference type="PANTHER" id="PTHR45647:SF139">
    <property type="entry name" value="OS02G0152300 PROTEIN"/>
    <property type="match status" value="1"/>
</dbReference>
<dbReference type="OMA" id="ELHNTHA"/>
<keyword evidence="5" id="KW-0808">Transferase</keyword>
<dbReference type="SUPFAM" id="SSF56112">
    <property type="entry name" value="Protein kinase-like (PK-like)"/>
    <property type="match status" value="1"/>
</dbReference>
<dbReference type="SMART" id="SM00504">
    <property type="entry name" value="Ubox"/>
    <property type="match status" value="1"/>
</dbReference>
<dbReference type="InterPro" id="IPR000719">
    <property type="entry name" value="Prot_kinase_dom"/>
</dbReference>
<evidence type="ECO:0000256" key="10">
    <source>
        <dbReference type="PROSITE-ProRule" id="PRU10141"/>
    </source>
</evidence>
<reference evidence="15" key="1">
    <citation type="submission" date="2007-06" db="EMBL/GenBank/DDBJ databases">
        <title>Full length cDNA sequences from Sitka Spruce (Picea sitchensis).</title>
        <authorList>
            <person name="Ralph S.G."/>
            <person name="Chun H.E."/>
            <person name="Liao N."/>
            <person name="Ali J."/>
            <person name="Reid K."/>
            <person name="Kolosova N."/>
            <person name="Cooper N."/>
            <person name="Cullis C."/>
            <person name="Jancsik S."/>
            <person name="Moore R."/>
            <person name="Mayo M."/>
            <person name="Wagner S."/>
            <person name="Holt R.A."/>
            <person name="Jones S.J.M."/>
            <person name="Marra M.A."/>
            <person name="Ritland C.E."/>
            <person name="Ritland K."/>
            <person name="Bohlmann J."/>
        </authorList>
    </citation>
    <scope>NUCLEOTIDE SEQUENCE</scope>
    <source>
        <tissue evidence="15">Green portion of the leader tissue</tissue>
    </source>
</reference>
<keyword evidence="6 10" id="KW-0547">Nucleotide-binding</keyword>
<feature type="coiled-coil region" evidence="12">
    <location>
        <begin position="4"/>
        <end position="80"/>
    </location>
</feature>
<evidence type="ECO:0000256" key="6">
    <source>
        <dbReference type="ARBA" id="ARBA00022741"/>
    </source>
</evidence>
<keyword evidence="8" id="KW-0833">Ubl conjugation pathway</keyword>
<dbReference type="InterPro" id="IPR013083">
    <property type="entry name" value="Znf_RING/FYVE/PHD"/>
</dbReference>
<dbReference type="InterPro" id="IPR017441">
    <property type="entry name" value="Protein_kinase_ATP_BS"/>
</dbReference>
<sequence>MGRRKNLEQEMEEANQRIVEAESAAIEAHVKVEEYEGICEQLTTLLKDKEDAIQRLQKDAKNAIKEKEAAIKERDEARERLKRGAPPGRRFTRYTIQELKAATNNFSEDAVIGEGCYGIVYKGQFHVTPVAIKLLKVNWFEGSSRFQREMDRLSSIKHPRLVMLMGACPDGGFIIYEYMPRGSLEDRLRCKDGTPPLPWFDRMRIAAEICEGLLFMHSIQPEPIVHHDLKPSNILLDNDLGSKISDFGLVRLVSDRSRLQNLTPESDVYRFGILILQLLVGEPTIEPMFKILIESVAAALADDDEEEFKYVLDEDGRWPLEQARQLAEIALECTAESGRVSLPQAMQNLERILDSAKLEPPPKQFLKVPEGFRCPISWNIMEKPYIAEDGHSYELEAIKAWLDQGHDTSPVTLAKLKHHNLVPNRSLRSVIEYWRNKTQFFNRG</sequence>
<evidence type="ECO:0000256" key="4">
    <source>
        <dbReference type="ARBA" id="ARBA00022527"/>
    </source>
</evidence>
<feature type="domain" description="Protein kinase" evidence="13">
    <location>
        <begin position="106"/>
        <end position="353"/>
    </location>
</feature>
<dbReference type="PROSITE" id="PS51698">
    <property type="entry name" value="U_BOX"/>
    <property type="match status" value="1"/>
</dbReference>
<dbReference type="EC" id="2.3.2.27" evidence="3"/>
<comment type="pathway">
    <text evidence="2">Protein modification; protein ubiquitination.</text>
</comment>
<evidence type="ECO:0000259" key="14">
    <source>
        <dbReference type="PROSITE" id="PS51698"/>
    </source>
</evidence>
<dbReference type="GO" id="GO:0005524">
    <property type="term" value="F:ATP binding"/>
    <property type="evidence" value="ECO:0007669"/>
    <property type="project" value="UniProtKB-UniRule"/>
</dbReference>
<keyword evidence="7" id="KW-0418">Kinase</keyword>
<dbReference type="InterPro" id="IPR003613">
    <property type="entry name" value="Ubox_domain"/>
</dbReference>
<dbReference type="GO" id="GO:0004674">
    <property type="term" value="F:protein serine/threonine kinase activity"/>
    <property type="evidence" value="ECO:0007669"/>
    <property type="project" value="UniProtKB-KW"/>
</dbReference>
<organism evidence="15">
    <name type="scientific">Picea sitchensis</name>
    <name type="common">Sitka spruce</name>
    <name type="synonym">Pinus sitchensis</name>
    <dbReference type="NCBI Taxonomy" id="3332"/>
    <lineage>
        <taxon>Eukaryota</taxon>
        <taxon>Viridiplantae</taxon>
        <taxon>Streptophyta</taxon>
        <taxon>Embryophyta</taxon>
        <taxon>Tracheophyta</taxon>
        <taxon>Spermatophyta</taxon>
        <taxon>Pinopsida</taxon>
        <taxon>Pinidae</taxon>
        <taxon>Conifers I</taxon>
        <taxon>Pinales</taxon>
        <taxon>Pinaceae</taxon>
        <taxon>Picea</taxon>
    </lineage>
</organism>
<dbReference type="AlphaFoldDB" id="B8LPB1"/>
<dbReference type="InterPro" id="IPR001245">
    <property type="entry name" value="Ser-Thr/Tyr_kinase_cat_dom"/>
</dbReference>
<dbReference type="EMBL" id="EF677684">
    <property type="protein sequence ID" value="ABR17491.1"/>
    <property type="molecule type" value="mRNA"/>
</dbReference>
<evidence type="ECO:0000256" key="11">
    <source>
        <dbReference type="RuleBase" id="RU000304"/>
    </source>
</evidence>
<evidence type="ECO:0000259" key="13">
    <source>
        <dbReference type="PROSITE" id="PS50011"/>
    </source>
</evidence>
<keyword evidence="4 11" id="KW-0723">Serine/threonine-protein kinase</keyword>
<comment type="similarity">
    <text evidence="11">Belongs to the protein kinase superfamily.</text>
</comment>
<dbReference type="PANTHER" id="PTHR45647">
    <property type="entry name" value="OS02G0152300 PROTEIN"/>
    <property type="match status" value="1"/>
</dbReference>
<evidence type="ECO:0000256" key="8">
    <source>
        <dbReference type="ARBA" id="ARBA00022786"/>
    </source>
</evidence>
<comment type="catalytic activity">
    <reaction evidence="1">
        <text>S-ubiquitinyl-[E2 ubiquitin-conjugating enzyme]-L-cysteine + [acceptor protein]-L-lysine = [E2 ubiquitin-conjugating enzyme]-L-cysteine + N(6)-ubiquitinyl-[acceptor protein]-L-lysine.</text>
        <dbReference type="EC" id="2.3.2.27"/>
    </reaction>
</comment>
<feature type="binding site" evidence="10">
    <location>
        <position position="133"/>
    </location>
    <ligand>
        <name>ATP</name>
        <dbReference type="ChEBI" id="CHEBI:30616"/>
    </ligand>
</feature>
<keyword evidence="12" id="KW-0175">Coiled coil</keyword>
<dbReference type="SMART" id="SM00220">
    <property type="entry name" value="S_TKc"/>
    <property type="match status" value="1"/>
</dbReference>
<dbReference type="Gene3D" id="3.30.200.20">
    <property type="entry name" value="Phosphorylase Kinase, domain 1"/>
    <property type="match status" value="1"/>
</dbReference>
<dbReference type="SUPFAM" id="SSF57850">
    <property type="entry name" value="RING/U-box"/>
    <property type="match status" value="1"/>
</dbReference>
<dbReference type="Pfam" id="PF04564">
    <property type="entry name" value="U-box"/>
    <property type="match status" value="1"/>
</dbReference>
<evidence type="ECO:0000256" key="3">
    <source>
        <dbReference type="ARBA" id="ARBA00012483"/>
    </source>
</evidence>